<feature type="domain" description="Ice-binding protein C-terminal" evidence="2">
    <location>
        <begin position="180"/>
        <end position="203"/>
    </location>
</feature>
<evidence type="ECO:0000259" key="2">
    <source>
        <dbReference type="Pfam" id="PF07589"/>
    </source>
</evidence>
<dbReference type="AlphaFoldDB" id="A0A7X0CED2"/>
<dbReference type="NCBIfam" id="NF038128">
    <property type="entry name" value="choice_anch_J"/>
    <property type="match status" value="1"/>
</dbReference>
<gene>
    <name evidence="3" type="ORF">HD842_001971</name>
</gene>
<keyword evidence="1" id="KW-0732">Signal</keyword>
<evidence type="ECO:0000313" key="3">
    <source>
        <dbReference type="EMBL" id="MBB6133829.1"/>
    </source>
</evidence>
<dbReference type="Gene3D" id="2.60.120.200">
    <property type="match status" value="1"/>
</dbReference>
<dbReference type="Pfam" id="PF07589">
    <property type="entry name" value="PEP-CTERM"/>
    <property type="match status" value="1"/>
</dbReference>
<reference evidence="3 4" key="1">
    <citation type="submission" date="2020-08" db="EMBL/GenBank/DDBJ databases">
        <title>The Agave Microbiome: Exploring the role of microbial communities in plant adaptations to desert environments.</title>
        <authorList>
            <person name="Partida-Martinez L.P."/>
        </authorList>
    </citation>
    <scope>NUCLEOTIDE SEQUENCE [LARGE SCALE GENOMIC DNA]</scope>
    <source>
        <strain evidence="3 4">AT3.2</strain>
    </source>
</reference>
<name>A0A7X0CED2_9BURK</name>
<dbReference type="EMBL" id="JACHBX010000002">
    <property type="protein sequence ID" value="MBB6133829.1"/>
    <property type="molecule type" value="Genomic_DNA"/>
</dbReference>
<protein>
    <recommendedName>
        <fullName evidence="2">Ice-binding protein C-terminal domain-containing protein</fullName>
    </recommendedName>
</protein>
<dbReference type="Proteomes" id="UP000540787">
    <property type="component" value="Unassembled WGS sequence"/>
</dbReference>
<evidence type="ECO:0000313" key="4">
    <source>
        <dbReference type="Proteomes" id="UP000540787"/>
    </source>
</evidence>
<organism evidence="3 4">
    <name type="scientific">Massilia aurea</name>
    <dbReference type="NCBI Taxonomy" id="373040"/>
    <lineage>
        <taxon>Bacteria</taxon>
        <taxon>Pseudomonadati</taxon>
        <taxon>Pseudomonadota</taxon>
        <taxon>Betaproteobacteria</taxon>
        <taxon>Burkholderiales</taxon>
        <taxon>Oxalobacteraceae</taxon>
        <taxon>Telluria group</taxon>
        <taxon>Massilia</taxon>
    </lineage>
</organism>
<feature type="signal peptide" evidence="1">
    <location>
        <begin position="1"/>
        <end position="19"/>
    </location>
</feature>
<accession>A0A7X0CED2</accession>
<dbReference type="NCBIfam" id="TIGR02595">
    <property type="entry name" value="PEP_CTERM"/>
    <property type="match status" value="1"/>
</dbReference>
<evidence type="ECO:0000256" key="1">
    <source>
        <dbReference type="SAM" id="SignalP"/>
    </source>
</evidence>
<comment type="caution">
    <text evidence="3">The sequence shown here is derived from an EMBL/GenBank/DDBJ whole genome shotgun (WGS) entry which is preliminary data.</text>
</comment>
<dbReference type="InterPro" id="IPR013424">
    <property type="entry name" value="Ice-binding_C"/>
</dbReference>
<sequence>MKNALLALLISGMMASASATVVVDEGFDDVSTLQNKGWIIDNKSAPLGTLNWFQGDQTKFDAQSGAPESFAATSFSSGVDGGTLNNWLYTPEFSTLLGVTVSFWLRAVDEEGYSDKFAFGFVDTDGVGFNLVPSFTVGKNGWTQYTAWIGPREGSARFGFQYTGETAESNYVGLDSVVVDVPEPSSILILAAGAMGLVAARRRKRV</sequence>
<dbReference type="RefSeq" id="WP_183553889.1">
    <property type="nucleotide sequence ID" value="NZ_JACHBX010000002.1"/>
</dbReference>
<keyword evidence="4" id="KW-1185">Reference proteome</keyword>
<proteinExistence type="predicted"/>
<feature type="chain" id="PRO_5031435377" description="Ice-binding protein C-terminal domain-containing protein" evidence="1">
    <location>
        <begin position="20"/>
        <end position="206"/>
    </location>
</feature>